<dbReference type="PANTHER" id="PTHR24148">
    <property type="entry name" value="ANKYRIN REPEAT DOMAIN-CONTAINING PROTEIN 39 HOMOLOG-RELATED"/>
    <property type="match status" value="1"/>
</dbReference>
<proteinExistence type="predicted"/>
<reference evidence="4" key="2">
    <citation type="submission" date="2023-06" db="EMBL/GenBank/DDBJ databases">
        <authorList>
            <consortium name="Lawrence Berkeley National Laboratory"/>
            <person name="Haridas S."/>
            <person name="Hensen N."/>
            <person name="Bonometti L."/>
            <person name="Westerberg I."/>
            <person name="Brannstrom I.O."/>
            <person name="Guillou S."/>
            <person name="Cros-Aarteil S."/>
            <person name="Calhoun S."/>
            <person name="Kuo A."/>
            <person name="Mondo S."/>
            <person name="Pangilinan J."/>
            <person name="Riley R."/>
            <person name="LaButti K."/>
            <person name="Andreopoulos B."/>
            <person name="Lipzen A."/>
            <person name="Chen C."/>
            <person name="Yanf M."/>
            <person name="Daum C."/>
            <person name="Ng V."/>
            <person name="Clum A."/>
            <person name="Steindorff A."/>
            <person name="Ohm R."/>
            <person name="Martin F."/>
            <person name="Silar P."/>
            <person name="Natvig D."/>
            <person name="Lalanne C."/>
            <person name="Gautier V."/>
            <person name="Ament-velasquez S.L."/>
            <person name="Kruys A."/>
            <person name="Hutchinson M.I."/>
            <person name="Powell A.J."/>
            <person name="Barry K."/>
            <person name="Miller A.N."/>
            <person name="Grigoriev I.V."/>
            <person name="Debuchy R."/>
            <person name="Gladieux P."/>
            <person name="Thoren M.H."/>
            <person name="Johannesson H."/>
        </authorList>
    </citation>
    <scope>NUCLEOTIDE SEQUENCE</scope>
    <source>
        <strain evidence="4">CBS 232.78</strain>
    </source>
</reference>
<sequence length="531" mass="60219">MACVLSADFWHILLTLAIASARSRDIVVRLLVGPPQSLTLSIHCQKPAEKAPPVVHKFRDDEAHCQLFEHALQKAGHRPHQYEALSYVWGSEKDPRPLYISSQPDHHHSLSSDQNGLRSLFVTQNLHTALLYLRDRYLERIIWIDAVCINQQDNIEKRRQVQFMAKIFAYANRVTVWLGKGDDYHRGDQILEAIRRAASASEKPQREAPDRTHQDAVIALLKRPWSSRKSQRLGRFYSNAAEMDGYAFCMGLKALKLSSERHPGLRIRIQSMTYLIQNIFRPQYDDDNEHSIQGSVAAATHSPHASIQERFSLNIRPLGELINMNHTHMATQRLDMVYALLGMSSDDPGASGLLVDYDAPWELVLRRLCHFCLGSTQISIDAWQGTRIGAVIKGKGCILGYVSWVGEDVNDPETGPGAFAVELSGKVVQENQELRGYYEVNEPQPQPKPQAATQYYRRQAEGHDDSKRVRLHYRETEAGGVSPSQEPATFDTILKSMTAARENLAKAGRVWNIGLLLIVHLWWNSYPMEYI</sequence>
<name>A0AAE0P440_9PEZI</name>
<evidence type="ECO:0000256" key="2">
    <source>
        <dbReference type="SAM" id="SignalP"/>
    </source>
</evidence>
<feature type="signal peptide" evidence="2">
    <location>
        <begin position="1"/>
        <end position="23"/>
    </location>
</feature>
<feature type="chain" id="PRO_5042167209" evidence="2">
    <location>
        <begin position="24"/>
        <end position="531"/>
    </location>
</feature>
<dbReference type="AlphaFoldDB" id="A0AAE0P440"/>
<evidence type="ECO:0000259" key="3">
    <source>
        <dbReference type="Pfam" id="PF06985"/>
    </source>
</evidence>
<feature type="region of interest" description="Disordered" evidence="1">
    <location>
        <begin position="440"/>
        <end position="468"/>
    </location>
</feature>
<dbReference type="InterPro" id="IPR052895">
    <property type="entry name" value="HetReg/Transcr_Mod"/>
</dbReference>
<keyword evidence="5" id="KW-1185">Reference proteome</keyword>
<evidence type="ECO:0000313" key="5">
    <source>
        <dbReference type="Proteomes" id="UP001285441"/>
    </source>
</evidence>
<dbReference type="PANTHER" id="PTHR24148:SF78">
    <property type="entry name" value="HETEROKARYON INCOMPATIBILITY DOMAIN-CONTAINING PROTEIN"/>
    <property type="match status" value="1"/>
</dbReference>
<comment type="caution">
    <text evidence="4">The sequence shown here is derived from an EMBL/GenBank/DDBJ whole genome shotgun (WGS) entry which is preliminary data.</text>
</comment>
<evidence type="ECO:0000313" key="4">
    <source>
        <dbReference type="EMBL" id="KAK3392855.1"/>
    </source>
</evidence>
<protein>
    <submittedName>
        <fullName evidence="4">Heterokaryon incompatibility protein-domain-containing protein</fullName>
    </submittedName>
</protein>
<organism evidence="4 5">
    <name type="scientific">Podospora didyma</name>
    <dbReference type="NCBI Taxonomy" id="330526"/>
    <lineage>
        <taxon>Eukaryota</taxon>
        <taxon>Fungi</taxon>
        <taxon>Dikarya</taxon>
        <taxon>Ascomycota</taxon>
        <taxon>Pezizomycotina</taxon>
        <taxon>Sordariomycetes</taxon>
        <taxon>Sordariomycetidae</taxon>
        <taxon>Sordariales</taxon>
        <taxon>Podosporaceae</taxon>
        <taxon>Podospora</taxon>
    </lineage>
</organism>
<dbReference type="Pfam" id="PF06985">
    <property type="entry name" value="HET"/>
    <property type="match status" value="1"/>
</dbReference>
<reference evidence="4" key="1">
    <citation type="journal article" date="2023" name="Mol. Phylogenet. Evol.">
        <title>Genome-scale phylogeny and comparative genomics of the fungal order Sordariales.</title>
        <authorList>
            <person name="Hensen N."/>
            <person name="Bonometti L."/>
            <person name="Westerberg I."/>
            <person name="Brannstrom I.O."/>
            <person name="Guillou S."/>
            <person name="Cros-Aarteil S."/>
            <person name="Calhoun S."/>
            <person name="Haridas S."/>
            <person name="Kuo A."/>
            <person name="Mondo S."/>
            <person name="Pangilinan J."/>
            <person name="Riley R."/>
            <person name="LaButti K."/>
            <person name="Andreopoulos B."/>
            <person name="Lipzen A."/>
            <person name="Chen C."/>
            <person name="Yan M."/>
            <person name="Daum C."/>
            <person name="Ng V."/>
            <person name="Clum A."/>
            <person name="Steindorff A."/>
            <person name="Ohm R.A."/>
            <person name="Martin F."/>
            <person name="Silar P."/>
            <person name="Natvig D.O."/>
            <person name="Lalanne C."/>
            <person name="Gautier V."/>
            <person name="Ament-Velasquez S.L."/>
            <person name="Kruys A."/>
            <person name="Hutchinson M.I."/>
            <person name="Powell A.J."/>
            <person name="Barry K."/>
            <person name="Miller A.N."/>
            <person name="Grigoriev I.V."/>
            <person name="Debuchy R."/>
            <person name="Gladieux P."/>
            <person name="Hiltunen Thoren M."/>
            <person name="Johannesson H."/>
        </authorList>
    </citation>
    <scope>NUCLEOTIDE SEQUENCE</scope>
    <source>
        <strain evidence="4">CBS 232.78</strain>
    </source>
</reference>
<dbReference type="EMBL" id="JAULSW010000001">
    <property type="protein sequence ID" value="KAK3392855.1"/>
    <property type="molecule type" value="Genomic_DNA"/>
</dbReference>
<feature type="domain" description="Heterokaryon incompatibility" evidence="3">
    <location>
        <begin position="82"/>
        <end position="228"/>
    </location>
</feature>
<keyword evidence="2" id="KW-0732">Signal</keyword>
<feature type="compositionally biased region" description="Basic and acidic residues" evidence="1">
    <location>
        <begin position="458"/>
        <end position="468"/>
    </location>
</feature>
<dbReference type="Proteomes" id="UP001285441">
    <property type="component" value="Unassembled WGS sequence"/>
</dbReference>
<dbReference type="InterPro" id="IPR010730">
    <property type="entry name" value="HET"/>
</dbReference>
<evidence type="ECO:0000256" key="1">
    <source>
        <dbReference type="SAM" id="MobiDB-lite"/>
    </source>
</evidence>
<accession>A0AAE0P440</accession>
<gene>
    <name evidence="4" type="ORF">B0H63DRAFT_443154</name>
</gene>